<evidence type="ECO:0000256" key="1">
    <source>
        <dbReference type="SAM" id="MobiDB-lite"/>
    </source>
</evidence>
<feature type="compositionally biased region" description="Basic residues" evidence="1">
    <location>
        <begin position="44"/>
        <end position="53"/>
    </location>
</feature>
<name>A0A1I8JPN8_9PLAT</name>
<dbReference type="Proteomes" id="UP000095280">
    <property type="component" value="Unplaced"/>
</dbReference>
<feature type="compositionally biased region" description="Low complexity" evidence="1">
    <location>
        <begin position="25"/>
        <end position="43"/>
    </location>
</feature>
<feature type="region of interest" description="Disordered" evidence="1">
    <location>
        <begin position="25"/>
        <end position="59"/>
    </location>
</feature>
<sequence>SSLKCNAVSFSAASAAARQPAAAAALVSPPSSPSARRPSTLRSVSKKLNRARSSRTESTRVFNPGVKQLRSDERLDERRPAPVLEEAVRCFGESSARLATLSTWPEAPVTLRWDCWMWTHSERPQNVKQPLPKRKLLPVAQLSVVDPSPSMMQVGSAKASAKGSTFASSIQWLEGRAESLPLTRPLAICTPSLSECGTAQICLAYCERLIEF</sequence>
<proteinExistence type="predicted"/>
<protein>
    <submittedName>
        <fullName evidence="3">QWRF motif-containing protein 4</fullName>
    </submittedName>
</protein>
<dbReference type="WBParaSite" id="snap_masked-unitig_24280-processed-gene-0.0-mRNA-1">
    <property type="protein sequence ID" value="snap_masked-unitig_24280-processed-gene-0.0-mRNA-1"/>
    <property type="gene ID" value="snap_masked-unitig_24280-processed-gene-0.0"/>
</dbReference>
<reference evidence="3" key="1">
    <citation type="submission" date="2016-11" db="UniProtKB">
        <authorList>
            <consortium name="WormBaseParasite"/>
        </authorList>
    </citation>
    <scope>IDENTIFICATION</scope>
</reference>
<organism evidence="2 3">
    <name type="scientific">Macrostomum lignano</name>
    <dbReference type="NCBI Taxonomy" id="282301"/>
    <lineage>
        <taxon>Eukaryota</taxon>
        <taxon>Metazoa</taxon>
        <taxon>Spiralia</taxon>
        <taxon>Lophotrochozoa</taxon>
        <taxon>Platyhelminthes</taxon>
        <taxon>Rhabditophora</taxon>
        <taxon>Macrostomorpha</taxon>
        <taxon>Macrostomida</taxon>
        <taxon>Macrostomidae</taxon>
        <taxon>Macrostomum</taxon>
    </lineage>
</organism>
<keyword evidence="2" id="KW-1185">Reference proteome</keyword>
<evidence type="ECO:0000313" key="3">
    <source>
        <dbReference type="WBParaSite" id="snap_masked-unitig_24280-processed-gene-0.0-mRNA-1"/>
    </source>
</evidence>
<evidence type="ECO:0000313" key="2">
    <source>
        <dbReference type="Proteomes" id="UP000095280"/>
    </source>
</evidence>
<accession>A0A1I8JPN8</accession>
<dbReference type="AlphaFoldDB" id="A0A1I8JPN8"/>